<reference evidence="5" key="1">
    <citation type="submission" date="2005-07" db="EMBL/GenBank/DDBJ databases">
        <authorList>
            <person name="Matthews J."/>
            <person name="Redmond D."/>
        </authorList>
    </citation>
    <scope>NUCLEOTIDE SEQUENCE</scope>
</reference>
<dbReference type="EMBL" id="DQ133568">
    <property type="protein sequence ID" value="ABA01328.1"/>
    <property type="molecule type" value="mRNA"/>
</dbReference>
<feature type="domain" description="Peptidase C1A papain C-terminal" evidence="3">
    <location>
        <begin position="153"/>
        <end position="362"/>
    </location>
</feature>
<evidence type="ECO:0000259" key="4">
    <source>
        <dbReference type="SMART" id="SM00848"/>
    </source>
</evidence>
<feature type="signal peptide" evidence="2">
    <location>
        <begin position="1"/>
        <end position="19"/>
    </location>
</feature>
<reference evidence="5" key="2">
    <citation type="journal article" date="2006" name="Int. J. Parasitol.">
        <title>An immunogenic cathepsin F secreted by the parasitic stages of Teladorsagia circumcincta.</title>
        <authorList>
            <person name="Redmond D.L."/>
            <person name="Smith S.K."/>
            <person name="Halliday A."/>
            <person name="Smith W.D."/>
            <person name="Jackson F."/>
            <person name="Knox D.P."/>
            <person name="Matthews J.B."/>
        </authorList>
    </citation>
    <scope>NUCLEOTIDE SEQUENCE</scope>
</reference>
<gene>
    <name evidence="5" type="primary">cf1</name>
</gene>
<dbReference type="Pfam" id="PF08246">
    <property type="entry name" value="Inhibitor_I29"/>
    <property type="match status" value="1"/>
</dbReference>
<name>Q2I8Y2_TELCI</name>
<dbReference type="AlphaFoldDB" id="Q2I8Y2"/>
<dbReference type="FunFam" id="3.90.70.10:FF:000103">
    <property type="entry name" value="Hypothetical LOC496748"/>
    <property type="match status" value="1"/>
</dbReference>
<dbReference type="InterPro" id="IPR025661">
    <property type="entry name" value="Pept_asp_AS"/>
</dbReference>
<keyword evidence="5" id="KW-0378">Hydrolase</keyword>
<dbReference type="InterPro" id="IPR013128">
    <property type="entry name" value="Peptidase_C1A"/>
</dbReference>
<evidence type="ECO:0000313" key="5">
    <source>
        <dbReference type="EMBL" id="ABA01328.1"/>
    </source>
</evidence>
<comment type="similarity">
    <text evidence="1">Belongs to the peptidase C1 family.</text>
</comment>
<dbReference type="Pfam" id="PF00112">
    <property type="entry name" value="Peptidase_C1"/>
    <property type="match status" value="1"/>
</dbReference>
<evidence type="ECO:0000256" key="2">
    <source>
        <dbReference type="SAM" id="SignalP"/>
    </source>
</evidence>
<feature type="domain" description="Cathepsin propeptide inhibitor" evidence="4">
    <location>
        <begin position="64"/>
        <end position="121"/>
    </location>
</feature>
<dbReference type="SMART" id="SM00848">
    <property type="entry name" value="Inhibitor_I29"/>
    <property type="match status" value="1"/>
</dbReference>
<dbReference type="SUPFAM" id="SSF54001">
    <property type="entry name" value="Cysteine proteinases"/>
    <property type="match status" value="1"/>
</dbReference>
<organism evidence="5">
    <name type="scientific">Teladorsagia circumcincta</name>
    <name type="common">Brown stomach worm</name>
    <name type="synonym">Ostertagia circumcincta</name>
    <dbReference type="NCBI Taxonomy" id="45464"/>
    <lineage>
        <taxon>Eukaryota</taxon>
        <taxon>Metazoa</taxon>
        <taxon>Ecdysozoa</taxon>
        <taxon>Nematoda</taxon>
        <taxon>Chromadorea</taxon>
        <taxon>Rhabditida</taxon>
        <taxon>Rhabditina</taxon>
        <taxon>Rhabditomorpha</taxon>
        <taxon>Strongyloidea</taxon>
        <taxon>Trichostrongylidae</taxon>
        <taxon>Teladorsagia</taxon>
    </lineage>
</organism>
<dbReference type="SMR" id="Q2I8Y2"/>
<dbReference type="InterPro" id="IPR013201">
    <property type="entry name" value="Prot_inhib_I29"/>
</dbReference>
<dbReference type="InterPro" id="IPR038765">
    <property type="entry name" value="Papain-like_cys_pep_sf"/>
</dbReference>
<dbReference type="InterPro" id="IPR000668">
    <property type="entry name" value="Peptidase_C1A_C"/>
</dbReference>
<dbReference type="PROSITE" id="PS00640">
    <property type="entry name" value="THIOL_PROTEASE_ASN"/>
    <property type="match status" value="1"/>
</dbReference>
<dbReference type="PANTHER" id="PTHR12411">
    <property type="entry name" value="CYSTEINE PROTEASE FAMILY C1-RELATED"/>
    <property type="match status" value="1"/>
</dbReference>
<dbReference type="GO" id="GO:0004197">
    <property type="term" value="F:cysteine-type endopeptidase activity"/>
    <property type="evidence" value="ECO:0007669"/>
    <property type="project" value="UniProtKB-EC"/>
</dbReference>
<feature type="chain" id="PRO_5018560622" evidence="2">
    <location>
        <begin position="20"/>
        <end position="364"/>
    </location>
</feature>
<evidence type="ECO:0000256" key="1">
    <source>
        <dbReference type="ARBA" id="ARBA00008455"/>
    </source>
</evidence>
<dbReference type="InterPro" id="IPR039417">
    <property type="entry name" value="Peptidase_C1A_papain-like"/>
</dbReference>
<dbReference type="CDD" id="cd02248">
    <property type="entry name" value="Peptidase_C1A"/>
    <property type="match status" value="1"/>
</dbReference>
<dbReference type="SMART" id="SM00645">
    <property type="entry name" value="Pept_C1"/>
    <property type="match status" value="1"/>
</dbReference>
<proteinExistence type="evidence at transcript level"/>
<dbReference type="PRINTS" id="PR00705">
    <property type="entry name" value="PAPAIN"/>
</dbReference>
<dbReference type="Gene3D" id="3.90.70.10">
    <property type="entry name" value="Cysteine proteinases"/>
    <property type="match status" value="1"/>
</dbReference>
<dbReference type="EC" id="3.4.22.41" evidence="5"/>
<accession>Q2I8Y2</accession>
<protein>
    <submittedName>
        <fullName evidence="5">Secreted cathepsin F</fullName>
        <ecNumber evidence="5">3.4.22.41</ecNumber>
    </submittedName>
</protein>
<dbReference type="GO" id="GO:0006508">
    <property type="term" value="P:proteolysis"/>
    <property type="evidence" value="ECO:0007669"/>
    <property type="project" value="InterPro"/>
</dbReference>
<evidence type="ECO:0000259" key="3">
    <source>
        <dbReference type="SMART" id="SM00645"/>
    </source>
</evidence>
<keyword evidence="2" id="KW-0732">Signal</keyword>
<sequence length="364" mass="41097">MSLLFLLLIPHLFAATVKQQYSGGVKPLTELRTDLIDKKTKGSIEFARLGQHISPKDFGAWNHFTSFIERHDKVYRNESEALKRFGIFKRNLEIIRSAQENDKGTAIYGINQFADLSPEEFKKTHLPHTWKQPDHPNRIVDLAAEGVDPKEPLPESFDWREHGAVTKVKTEGHCAACWAFSVTGNIEGQWFLAKKKLVSLSAQQLLDCDVVDEGCNGGFPLDAYKEIVRMGGLEPEDKYPYEAKAEQCRLVPSDIAVYINGSVELPHDEEKMRAWLVKKGPISIGITVDDIQFYKGGVSRPTTCRLSSMIHGALLVGYGVEKNIPYWIIKNSWGPNWGEDGYYRMVRGENACRINRFPTSAVVL</sequence>